<sequence length="357" mass="35336">MFVALRDIRFARGRFALMGAVVTLITTLVVFLYGLTGGLASAASSTVAELPADRIVFGAPAGAAPTVSFSNSTVSPAQQAAFAAAPGVRSAVPFGVSLTRLTASDAAASVSVVGTGNTLLLPPLSAGTAPQDGQVAVGADTAAQYHLTVGGQVQVGPRTLTVSGITAERSFSHAPSVWTSLATWEQLSGQSQPTALALTGSPSALGALDGAQSTVTVPRSDALAGINGYAAEQGSLQMIQGFLFAVSALVVGAFFTVWTVQRKPDIAVLKAVGASSGYLVRDALAQAAAVLLAGALLGGAIGAVGGVFAASAVPFDVGVLSVAVPVAVMVLLGLAGAALAVRRITSVDPLAALGANR</sequence>
<keyword evidence="5 7" id="KW-1133">Transmembrane helix</keyword>
<dbReference type="Proteomes" id="UP001206483">
    <property type="component" value="Unassembled WGS sequence"/>
</dbReference>
<keyword evidence="2" id="KW-0813">Transport</keyword>
<evidence type="ECO:0000256" key="1">
    <source>
        <dbReference type="ARBA" id="ARBA00004651"/>
    </source>
</evidence>
<feature type="transmembrane region" description="Helical" evidence="7">
    <location>
        <begin position="241"/>
        <end position="260"/>
    </location>
</feature>
<gene>
    <name evidence="9" type="ORF">FHR36_001860</name>
</gene>
<dbReference type="InterPro" id="IPR003838">
    <property type="entry name" value="ABC3_permease_C"/>
</dbReference>
<evidence type="ECO:0000256" key="6">
    <source>
        <dbReference type="ARBA" id="ARBA00023136"/>
    </source>
</evidence>
<keyword evidence="3" id="KW-1003">Cell membrane</keyword>
<proteinExistence type="predicted"/>
<keyword evidence="4 7" id="KW-0812">Transmembrane</keyword>
<evidence type="ECO:0000256" key="7">
    <source>
        <dbReference type="SAM" id="Phobius"/>
    </source>
</evidence>
<evidence type="ECO:0000256" key="4">
    <source>
        <dbReference type="ARBA" id="ARBA00022692"/>
    </source>
</evidence>
<comment type="caution">
    <text evidence="9">The sequence shown here is derived from an EMBL/GenBank/DDBJ whole genome shotgun (WGS) entry which is preliminary data.</text>
</comment>
<organism evidence="9 10">
    <name type="scientific">Kitasatospora paracochleata</name>
    <dbReference type="NCBI Taxonomy" id="58354"/>
    <lineage>
        <taxon>Bacteria</taxon>
        <taxon>Bacillati</taxon>
        <taxon>Actinomycetota</taxon>
        <taxon>Actinomycetes</taxon>
        <taxon>Kitasatosporales</taxon>
        <taxon>Streptomycetaceae</taxon>
        <taxon>Kitasatospora</taxon>
    </lineage>
</organism>
<reference evidence="9 10" key="1">
    <citation type="submission" date="2022-06" db="EMBL/GenBank/DDBJ databases">
        <title>Sequencing the genomes of 1000 actinobacteria strains.</title>
        <authorList>
            <person name="Klenk H.-P."/>
        </authorList>
    </citation>
    <scope>NUCLEOTIDE SEQUENCE [LARGE SCALE GENOMIC DNA]</scope>
    <source>
        <strain evidence="9 10">DSM 41656</strain>
    </source>
</reference>
<dbReference type="PANTHER" id="PTHR43738">
    <property type="entry name" value="ABC TRANSPORTER, MEMBRANE PROTEIN"/>
    <property type="match status" value="1"/>
</dbReference>
<comment type="subcellular location">
    <subcellularLocation>
        <location evidence="1">Cell membrane</location>
        <topology evidence="1">Multi-pass membrane protein</topology>
    </subcellularLocation>
</comment>
<dbReference type="EMBL" id="JAMZDX010000002">
    <property type="protein sequence ID" value="MCP2308736.1"/>
    <property type="molecule type" value="Genomic_DNA"/>
</dbReference>
<dbReference type="RefSeq" id="WP_253795594.1">
    <property type="nucleotide sequence ID" value="NZ_BAAAUB010000081.1"/>
</dbReference>
<dbReference type="Pfam" id="PF02687">
    <property type="entry name" value="FtsX"/>
    <property type="match status" value="1"/>
</dbReference>
<feature type="transmembrane region" description="Helical" evidence="7">
    <location>
        <begin position="319"/>
        <end position="341"/>
    </location>
</feature>
<evidence type="ECO:0000256" key="3">
    <source>
        <dbReference type="ARBA" id="ARBA00022475"/>
    </source>
</evidence>
<accession>A0ABT1IUC9</accession>
<feature type="transmembrane region" description="Helical" evidence="7">
    <location>
        <begin position="15"/>
        <end position="35"/>
    </location>
</feature>
<evidence type="ECO:0000256" key="2">
    <source>
        <dbReference type="ARBA" id="ARBA00022448"/>
    </source>
</evidence>
<dbReference type="PANTHER" id="PTHR43738:SF1">
    <property type="entry name" value="HEMIN TRANSPORT SYSTEM PERMEASE PROTEIN HRTB-RELATED"/>
    <property type="match status" value="1"/>
</dbReference>
<evidence type="ECO:0000259" key="8">
    <source>
        <dbReference type="Pfam" id="PF02687"/>
    </source>
</evidence>
<feature type="domain" description="ABC3 transporter permease C-terminal" evidence="8">
    <location>
        <begin position="241"/>
        <end position="349"/>
    </location>
</feature>
<name>A0ABT1IUC9_9ACTN</name>
<protein>
    <submittedName>
        <fullName evidence="9">ABC transport system permease protein</fullName>
    </submittedName>
</protein>
<feature type="transmembrane region" description="Helical" evidence="7">
    <location>
        <begin position="288"/>
        <end position="313"/>
    </location>
</feature>
<evidence type="ECO:0000256" key="5">
    <source>
        <dbReference type="ARBA" id="ARBA00022989"/>
    </source>
</evidence>
<dbReference type="InterPro" id="IPR051125">
    <property type="entry name" value="ABC-4/HrtB_transporter"/>
</dbReference>
<evidence type="ECO:0000313" key="9">
    <source>
        <dbReference type="EMBL" id="MCP2308736.1"/>
    </source>
</evidence>
<evidence type="ECO:0000313" key="10">
    <source>
        <dbReference type="Proteomes" id="UP001206483"/>
    </source>
</evidence>
<keyword evidence="6 7" id="KW-0472">Membrane</keyword>
<keyword evidence="10" id="KW-1185">Reference proteome</keyword>